<evidence type="ECO:0000313" key="2">
    <source>
        <dbReference type="EMBL" id="BBF24178.1"/>
    </source>
</evidence>
<feature type="transmembrane region" description="Helical" evidence="1">
    <location>
        <begin position="43"/>
        <end position="64"/>
    </location>
</feature>
<dbReference type="AlphaFoldDB" id="A0A2Z6IGD1"/>
<dbReference type="EMBL" id="AP018786">
    <property type="protein sequence ID" value="BBF24178.1"/>
    <property type="molecule type" value="Genomic_DNA"/>
</dbReference>
<keyword evidence="1" id="KW-0472">Membrane</keyword>
<name>A0A2Z6IGD1_9BURK</name>
<dbReference type="RefSeq" id="WP_123957696.1">
    <property type="nucleotide sequence ID" value="NZ_AP018786.1"/>
</dbReference>
<dbReference type="KEGG" id="sutt:SUTMEG_20690"/>
<accession>A0A2Z6IGD1</accession>
<keyword evidence="1" id="KW-1133">Transmembrane helix</keyword>
<reference evidence="2 3" key="1">
    <citation type="journal article" date="2018" name="Int. J. Syst. Evol. Microbiol.">
        <title>Mesosutterella multiformis gen. nov., sp. nov., a member of the family Sutterellaceae and Sutterella megalosphaeroides sp. nov., isolated from human faeces.</title>
        <authorList>
            <person name="Sakamoto M."/>
            <person name="Ikeyama N."/>
            <person name="Kunihiro T."/>
            <person name="Iino T."/>
            <person name="Yuki M."/>
            <person name="Ohkuma M."/>
        </authorList>
    </citation>
    <scope>NUCLEOTIDE SEQUENCE [LARGE SCALE GENOMIC DNA]</scope>
    <source>
        <strain evidence="2 3">6FBBBH3</strain>
    </source>
</reference>
<gene>
    <name evidence="2" type="ORF">SUTMEG_20690</name>
</gene>
<dbReference type="Proteomes" id="UP000271003">
    <property type="component" value="Chromosome"/>
</dbReference>
<protein>
    <recommendedName>
        <fullName evidence="4">Lipopolysaccharide assembly protein A domain-containing protein</fullName>
    </recommendedName>
</protein>
<dbReference type="OrthoDB" id="8563966at2"/>
<keyword evidence="3" id="KW-1185">Reference proteome</keyword>
<evidence type="ECO:0000313" key="3">
    <source>
        <dbReference type="Proteomes" id="UP000271003"/>
    </source>
</evidence>
<evidence type="ECO:0000256" key="1">
    <source>
        <dbReference type="SAM" id="Phobius"/>
    </source>
</evidence>
<organism evidence="2 3">
    <name type="scientific">Sutterella megalosphaeroides</name>
    <dbReference type="NCBI Taxonomy" id="2494234"/>
    <lineage>
        <taxon>Bacteria</taxon>
        <taxon>Pseudomonadati</taxon>
        <taxon>Pseudomonadota</taxon>
        <taxon>Betaproteobacteria</taxon>
        <taxon>Burkholderiales</taxon>
        <taxon>Sutterellaceae</taxon>
        <taxon>Sutterella</taxon>
    </lineage>
</organism>
<sequence>MKFRTVGMLLVLIVLAVFLIINWGALSQVTTVNLVYTEIQAPLGILVVGGFGIVVLLLAVYTVWQQASMMMELRAAYKEARAARQVAEDADKSRVAEIRTEFAARLDKLETLLTDRTDELLQMTRDRNAAFEKRLDALAEAQERRQTEAQTKLSDTLGELEKRVLAALPAPRAEVVEEAKKKEIFEDLF</sequence>
<proteinExistence type="predicted"/>
<keyword evidence="1" id="KW-0812">Transmembrane</keyword>
<evidence type="ECO:0008006" key="4">
    <source>
        <dbReference type="Google" id="ProtNLM"/>
    </source>
</evidence>